<dbReference type="Pfam" id="PF08245">
    <property type="entry name" value="Mur_ligase_M"/>
    <property type="match status" value="1"/>
</dbReference>
<dbReference type="Pfam" id="PF02875">
    <property type="entry name" value="Mur_ligase_C"/>
    <property type="match status" value="1"/>
</dbReference>
<evidence type="ECO:0000313" key="11">
    <source>
        <dbReference type="EMBL" id="BAN36294.1"/>
    </source>
</evidence>
<feature type="domain" description="Mur ligase C-terminal" evidence="9">
    <location>
        <begin position="322"/>
        <end position="435"/>
    </location>
</feature>
<dbReference type="NCBIfam" id="TIGR01087">
    <property type="entry name" value="murD"/>
    <property type="match status" value="1"/>
</dbReference>
<keyword evidence="7 8" id="KW-0133">Cell shape</keyword>
<keyword evidence="6 7" id="KW-0067">ATP-binding</keyword>
<dbReference type="InterPro" id="IPR036565">
    <property type="entry name" value="Mur-like_cat_sf"/>
</dbReference>
<dbReference type="PANTHER" id="PTHR43692:SF1">
    <property type="entry name" value="UDP-N-ACETYLMURAMOYLALANINE--D-GLUTAMATE LIGASE"/>
    <property type="match status" value="1"/>
</dbReference>
<evidence type="ECO:0000256" key="8">
    <source>
        <dbReference type="RuleBase" id="RU003664"/>
    </source>
</evidence>
<dbReference type="eggNOG" id="COG0771">
    <property type="taxonomic scope" value="Bacteria"/>
</dbReference>
<keyword evidence="7 8" id="KW-0961">Cell wall biogenesis/degradation</keyword>
<feature type="binding site" evidence="7">
    <location>
        <begin position="123"/>
        <end position="129"/>
    </location>
    <ligand>
        <name>ATP</name>
        <dbReference type="ChEBI" id="CHEBI:30616"/>
    </ligand>
</feature>
<dbReference type="PANTHER" id="PTHR43692">
    <property type="entry name" value="UDP-N-ACETYLMURAMOYLALANINE--D-GLUTAMATE LIGASE"/>
    <property type="match status" value="1"/>
</dbReference>
<dbReference type="SUPFAM" id="SSF53623">
    <property type="entry name" value="MurD-like peptide ligases, catalytic domain"/>
    <property type="match status" value="1"/>
</dbReference>
<gene>
    <name evidence="7 11" type="primary">murD</name>
    <name evidence="11" type="ORF">SCD_n02487</name>
</gene>
<evidence type="ECO:0000256" key="2">
    <source>
        <dbReference type="ARBA" id="ARBA00004752"/>
    </source>
</evidence>
<sequence>MRLNLEHKKVLVVGLGVTGLSMARWLDARGAVVAVTDSRDNPPHAARLQAELPGVPLFTGKLREEVFRNADLLAVSPGVSLREPAVADALAHGVAVVGDIELFAQALCTQDLTFRTQVIAITGSNGKSTVTEMVGAMCRKAGLHTVVAGNIGLPVLDALSDLDQRGETADVFVIELSSFQLETTHTLNPAAATVLNVTEDHMDRYHGMEDYAAAKKRIFAGNGVQVLNREDHYSLAMAKSDRKVMTFGLDEPQNPDDWGLLGSDNSQWLSQGENRLMQIADLPLAGLHNAANALAALALCRAIDLPFPPLIEALREFKGLSHRVEKVAEINGIIFYDDSKGTNVGATVAALNGMSCKVVLIAGGDGKGQDFSPLAPAVSAHARAVVLIGRDGQRIGAALTGCGVPLIYAASLEKAVTLGFEQAHPGDAVLLSPACASFDMFRNYEHRAQVFVAAVKELEGAV</sequence>
<comment type="function">
    <text evidence="7 8">Cell wall formation. Catalyzes the addition of glutamate to the nucleotide precursor UDP-N-acetylmuramoyl-L-alanine (UMA).</text>
</comment>
<dbReference type="GO" id="GO:0008360">
    <property type="term" value="P:regulation of cell shape"/>
    <property type="evidence" value="ECO:0007669"/>
    <property type="project" value="UniProtKB-KW"/>
</dbReference>
<keyword evidence="3 7" id="KW-0963">Cytoplasm</keyword>
<evidence type="ECO:0000256" key="3">
    <source>
        <dbReference type="ARBA" id="ARBA00022490"/>
    </source>
</evidence>
<dbReference type="GO" id="GO:0005737">
    <property type="term" value="C:cytoplasm"/>
    <property type="evidence" value="ECO:0007669"/>
    <property type="project" value="UniProtKB-SubCell"/>
</dbReference>
<keyword evidence="12" id="KW-1185">Reference proteome</keyword>
<dbReference type="EMBL" id="AP013066">
    <property type="protein sequence ID" value="BAN36294.1"/>
    <property type="molecule type" value="Genomic_DNA"/>
</dbReference>
<evidence type="ECO:0000256" key="6">
    <source>
        <dbReference type="ARBA" id="ARBA00022840"/>
    </source>
</evidence>
<dbReference type="SUPFAM" id="SSF51984">
    <property type="entry name" value="MurCD N-terminal domain"/>
    <property type="match status" value="1"/>
</dbReference>
<reference evidence="11 12" key="1">
    <citation type="journal article" date="2012" name="Appl. Environ. Microbiol.">
        <title>Draft genome sequence of a psychrotolerant sulfur-oxidizing bacterium, Sulfuricella denitrificans skB26, and proteomic insights into cold adaptation.</title>
        <authorList>
            <person name="Watanabe T."/>
            <person name="Kojima H."/>
            <person name="Fukui M."/>
        </authorList>
    </citation>
    <scope>NUCLEOTIDE SEQUENCE [LARGE SCALE GENOMIC DNA]</scope>
    <source>
        <strain evidence="12">skB26</strain>
    </source>
</reference>
<dbReference type="HAMAP" id="MF_00639">
    <property type="entry name" value="MurD"/>
    <property type="match status" value="1"/>
</dbReference>
<keyword evidence="5 7" id="KW-0547">Nucleotide-binding</keyword>
<comment type="catalytic activity">
    <reaction evidence="7 8">
        <text>UDP-N-acetyl-alpha-D-muramoyl-L-alanine + D-glutamate + ATP = UDP-N-acetyl-alpha-D-muramoyl-L-alanyl-D-glutamate + ADP + phosphate + H(+)</text>
        <dbReference type="Rhea" id="RHEA:16429"/>
        <dbReference type="ChEBI" id="CHEBI:15378"/>
        <dbReference type="ChEBI" id="CHEBI:29986"/>
        <dbReference type="ChEBI" id="CHEBI:30616"/>
        <dbReference type="ChEBI" id="CHEBI:43474"/>
        <dbReference type="ChEBI" id="CHEBI:83898"/>
        <dbReference type="ChEBI" id="CHEBI:83900"/>
        <dbReference type="ChEBI" id="CHEBI:456216"/>
        <dbReference type="EC" id="6.3.2.9"/>
    </reaction>
</comment>
<dbReference type="KEGG" id="sdr:SCD_n02487"/>
<dbReference type="Pfam" id="PF21799">
    <property type="entry name" value="MurD-like_N"/>
    <property type="match status" value="1"/>
</dbReference>
<dbReference type="STRING" id="1163617.SCD_n02487"/>
<dbReference type="Gene3D" id="3.40.50.720">
    <property type="entry name" value="NAD(P)-binding Rossmann-like Domain"/>
    <property type="match status" value="1"/>
</dbReference>
<feature type="domain" description="Mur ligase central" evidence="10">
    <location>
        <begin position="121"/>
        <end position="299"/>
    </location>
</feature>
<dbReference type="InterPro" id="IPR013221">
    <property type="entry name" value="Mur_ligase_cen"/>
</dbReference>
<organism evidence="11 12">
    <name type="scientific">Sulfuricella denitrificans (strain DSM 22764 / NBRC 105220 / skB26)</name>
    <dbReference type="NCBI Taxonomy" id="1163617"/>
    <lineage>
        <taxon>Bacteria</taxon>
        <taxon>Pseudomonadati</taxon>
        <taxon>Pseudomonadota</taxon>
        <taxon>Betaproteobacteria</taxon>
        <taxon>Nitrosomonadales</taxon>
        <taxon>Sulfuricellaceae</taxon>
        <taxon>Sulfuricella</taxon>
    </lineage>
</organism>
<evidence type="ECO:0000313" key="12">
    <source>
        <dbReference type="Proteomes" id="UP000015559"/>
    </source>
</evidence>
<dbReference type="InterPro" id="IPR036615">
    <property type="entry name" value="Mur_ligase_C_dom_sf"/>
</dbReference>
<evidence type="ECO:0000259" key="9">
    <source>
        <dbReference type="Pfam" id="PF02875"/>
    </source>
</evidence>
<evidence type="ECO:0000259" key="10">
    <source>
        <dbReference type="Pfam" id="PF08245"/>
    </source>
</evidence>
<dbReference type="GO" id="GO:0071555">
    <property type="term" value="P:cell wall organization"/>
    <property type="evidence" value="ECO:0007669"/>
    <property type="project" value="UniProtKB-KW"/>
</dbReference>
<keyword evidence="4 7" id="KW-0436">Ligase</keyword>
<evidence type="ECO:0000256" key="7">
    <source>
        <dbReference type="HAMAP-Rule" id="MF_00639"/>
    </source>
</evidence>
<dbReference type="Proteomes" id="UP000015559">
    <property type="component" value="Chromosome"/>
</dbReference>
<protein>
    <recommendedName>
        <fullName evidence="7 8">UDP-N-acetylmuramoylalanine--D-glutamate ligase</fullName>
        <ecNumber evidence="7 8">6.3.2.9</ecNumber>
    </recommendedName>
    <alternativeName>
        <fullName evidence="7">D-glutamic acid-adding enzyme</fullName>
    </alternativeName>
    <alternativeName>
        <fullName evidence="7">UDP-N-acetylmuramoyl-L-alanyl-D-glutamate synthetase</fullName>
    </alternativeName>
</protein>
<name>S6AN85_SULDS</name>
<dbReference type="HOGENOM" id="CLU_032540_1_0_4"/>
<dbReference type="InterPro" id="IPR005762">
    <property type="entry name" value="MurD"/>
</dbReference>
<comment type="similarity">
    <text evidence="7">Belongs to the MurCDEF family.</text>
</comment>
<dbReference type="Gene3D" id="3.40.1190.10">
    <property type="entry name" value="Mur-like, catalytic domain"/>
    <property type="match status" value="1"/>
</dbReference>
<dbReference type="Gene3D" id="3.90.190.20">
    <property type="entry name" value="Mur ligase, C-terminal domain"/>
    <property type="match status" value="1"/>
</dbReference>
<accession>S6AN85</accession>
<keyword evidence="7 8" id="KW-0573">Peptidoglycan synthesis</keyword>
<evidence type="ECO:0000256" key="4">
    <source>
        <dbReference type="ARBA" id="ARBA00022598"/>
    </source>
</evidence>
<dbReference type="UniPathway" id="UPA00219"/>
<keyword evidence="7 8" id="KW-0131">Cell cycle</keyword>
<dbReference type="GO" id="GO:0051301">
    <property type="term" value="P:cell division"/>
    <property type="evidence" value="ECO:0007669"/>
    <property type="project" value="UniProtKB-KW"/>
</dbReference>
<dbReference type="RefSeq" id="WP_009205488.1">
    <property type="nucleotide sequence ID" value="NC_022357.1"/>
</dbReference>
<evidence type="ECO:0000256" key="5">
    <source>
        <dbReference type="ARBA" id="ARBA00022741"/>
    </source>
</evidence>
<dbReference type="OrthoDB" id="9809796at2"/>
<comment type="subcellular location">
    <subcellularLocation>
        <location evidence="1 7 8">Cytoplasm</location>
    </subcellularLocation>
</comment>
<comment type="pathway">
    <text evidence="2 7 8">Cell wall biogenesis; peptidoglycan biosynthesis.</text>
</comment>
<dbReference type="GO" id="GO:0005524">
    <property type="term" value="F:ATP binding"/>
    <property type="evidence" value="ECO:0007669"/>
    <property type="project" value="UniProtKB-UniRule"/>
</dbReference>
<dbReference type="GO" id="GO:0009252">
    <property type="term" value="P:peptidoglycan biosynthetic process"/>
    <property type="evidence" value="ECO:0007669"/>
    <property type="project" value="UniProtKB-UniRule"/>
</dbReference>
<dbReference type="InterPro" id="IPR004101">
    <property type="entry name" value="Mur_ligase_C"/>
</dbReference>
<keyword evidence="7 8" id="KW-0132">Cell division</keyword>
<proteinExistence type="inferred from homology"/>
<dbReference type="SUPFAM" id="SSF53244">
    <property type="entry name" value="MurD-like peptide ligases, peptide-binding domain"/>
    <property type="match status" value="1"/>
</dbReference>
<dbReference type="AlphaFoldDB" id="S6AN85"/>
<evidence type="ECO:0000256" key="1">
    <source>
        <dbReference type="ARBA" id="ARBA00004496"/>
    </source>
</evidence>
<dbReference type="GO" id="GO:0008764">
    <property type="term" value="F:UDP-N-acetylmuramoylalanine-D-glutamate ligase activity"/>
    <property type="evidence" value="ECO:0007669"/>
    <property type="project" value="UniProtKB-UniRule"/>
</dbReference>
<dbReference type="EC" id="6.3.2.9" evidence="7 8"/>